<keyword evidence="9" id="KW-1185">Reference proteome</keyword>
<evidence type="ECO:0000256" key="5">
    <source>
        <dbReference type="ARBA" id="ARBA00023136"/>
    </source>
</evidence>
<feature type="compositionally biased region" description="Basic and acidic residues" evidence="6">
    <location>
        <begin position="50"/>
        <end position="62"/>
    </location>
</feature>
<dbReference type="GO" id="GO:0005794">
    <property type="term" value="C:Golgi apparatus"/>
    <property type="evidence" value="ECO:0007669"/>
    <property type="project" value="TreeGrafter"/>
</dbReference>
<accession>A0A4Z2CJE2</accession>
<name>A0A4Z2CJE2_9TELE</name>
<dbReference type="Pfam" id="PF14617">
    <property type="entry name" value="CMS1"/>
    <property type="match status" value="1"/>
</dbReference>
<evidence type="ECO:0000256" key="6">
    <source>
        <dbReference type="SAM" id="MobiDB-lite"/>
    </source>
</evidence>
<gene>
    <name evidence="8" type="ORF">fugu_001412</name>
</gene>
<dbReference type="PANTHER" id="PTHR10926:SF68">
    <property type="entry name" value="CELL CYCLE CONTROL PROTEIN"/>
    <property type="match status" value="1"/>
</dbReference>
<proteinExistence type="inferred from homology"/>
<dbReference type="InterPro" id="IPR032704">
    <property type="entry name" value="Cms1"/>
</dbReference>
<keyword evidence="3 7" id="KW-0812">Transmembrane</keyword>
<evidence type="ECO:0000256" key="7">
    <source>
        <dbReference type="SAM" id="Phobius"/>
    </source>
</evidence>
<evidence type="ECO:0000313" key="8">
    <source>
        <dbReference type="EMBL" id="TNN04383.1"/>
    </source>
</evidence>
<evidence type="ECO:0000256" key="3">
    <source>
        <dbReference type="ARBA" id="ARBA00022692"/>
    </source>
</evidence>
<dbReference type="AlphaFoldDB" id="A0A4Z2CJE2"/>
<dbReference type="EMBL" id="SWLE01000001">
    <property type="protein sequence ID" value="TNN04383.1"/>
    <property type="molecule type" value="Genomic_DNA"/>
</dbReference>
<dbReference type="Proteomes" id="UP000516260">
    <property type="component" value="Chromosome 1"/>
</dbReference>
<dbReference type="SUPFAM" id="SSF52540">
    <property type="entry name" value="P-loop containing nucleoside triphosphate hydrolases"/>
    <property type="match status" value="1"/>
</dbReference>
<feature type="compositionally biased region" description="Basic residues" evidence="6">
    <location>
        <begin position="27"/>
        <end position="44"/>
    </location>
</feature>
<dbReference type="Pfam" id="PF03381">
    <property type="entry name" value="CDC50"/>
    <property type="match status" value="1"/>
</dbReference>
<dbReference type="GO" id="GO:0045332">
    <property type="term" value="P:phospholipid translocation"/>
    <property type="evidence" value="ECO:0007669"/>
    <property type="project" value="TreeGrafter"/>
</dbReference>
<comment type="similarity">
    <text evidence="2">Belongs to the CDC50/LEM3 family.</text>
</comment>
<evidence type="ECO:0000313" key="9">
    <source>
        <dbReference type="Proteomes" id="UP000516260"/>
    </source>
</evidence>
<dbReference type="GO" id="GO:0005783">
    <property type="term" value="C:endoplasmic reticulum"/>
    <property type="evidence" value="ECO:0007669"/>
    <property type="project" value="TreeGrafter"/>
</dbReference>
<feature type="compositionally biased region" description="Acidic residues" evidence="6">
    <location>
        <begin position="11"/>
        <end position="21"/>
    </location>
</feature>
<evidence type="ECO:0008006" key="10">
    <source>
        <dbReference type="Google" id="ProtNLM"/>
    </source>
</evidence>
<dbReference type="InterPro" id="IPR027417">
    <property type="entry name" value="P-loop_NTPase"/>
</dbReference>
<feature type="transmembrane region" description="Helical" evidence="7">
    <location>
        <begin position="600"/>
        <end position="625"/>
    </location>
</feature>
<dbReference type="InterPro" id="IPR005045">
    <property type="entry name" value="CDC50/LEM3_fam"/>
</dbReference>
<evidence type="ECO:0000256" key="4">
    <source>
        <dbReference type="ARBA" id="ARBA00022989"/>
    </source>
</evidence>
<feature type="transmembrane region" description="Helical" evidence="7">
    <location>
        <begin position="293"/>
        <end position="313"/>
    </location>
</feature>
<dbReference type="PANTHER" id="PTHR10926">
    <property type="entry name" value="CELL CYCLE CONTROL PROTEIN 50"/>
    <property type="match status" value="1"/>
</dbReference>
<dbReference type="GO" id="GO:0005886">
    <property type="term" value="C:plasma membrane"/>
    <property type="evidence" value="ECO:0007669"/>
    <property type="project" value="TreeGrafter"/>
</dbReference>
<feature type="region of interest" description="Disordered" evidence="6">
    <location>
        <begin position="1"/>
        <end position="75"/>
    </location>
</feature>
<dbReference type="Gene3D" id="3.40.50.300">
    <property type="entry name" value="P-loop containing nucleotide triphosphate hydrolases"/>
    <property type="match status" value="1"/>
</dbReference>
<keyword evidence="4 7" id="KW-1133">Transmembrane helix</keyword>
<evidence type="ECO:0000256" key="2">
    <source>
        <dbReference type="ARBA" id="ARBA00009457"/>
    </source>
</evidence>
<organism evidence="8 9">
    <name type="scientific">Takifugu bimaculatus</name>
    <dbReference type="NCBI Taxonomy" id="433685"/>
    <lineage>
        <taxon>Eukaryota</taxon>
        <taxon>Metazoa</taxon>
        <taxon>Chordata</taxon>
        <taxon>Craniata</taxon>
        <taxon>Vertebrata</taxon>
        <taxon>Euteleostomi</taxon>
        <taxon>Actinopterygii</taxon>
        <taxon>Neopterygii</taxon>
        <taxon>Teleostei</taxon>
        <taxon>Neoteleostei</taxon>
        <taxon>Acanthomorphata</taxon>
        <taxon>Eupercaria</taxon>
        <taxon>Tetraodontiformes</taxon>
        <taxon>Tetradontoidea</taxon>
        <taxon>Tetraodontidae</taxon>
        <taxon>Takifugu</taxon>
    </lineage>
</organism>
<evidence type="ECO:0000256" key="1">
    <source>
        <dbReference type="ARBA" id="ARBA00004370"/>
    </source>
</evidence>
<protein>
    <recommendedName>
        <fullName evidence="10">Cell cycle control protein 50A</fullName>
    </recommendedName>
</protein>
<comment type="subcellular location">
    <subcellularLocation>
        <location evidence="1">Membrane</location>
    </subcellularLocation>
</comment>
<sequence>MAEVRVPDGNTPEEDVTEDVTDQASKAAKRKRPAEKRATKKKKGEQKGVVAEEKEAEGEKSNKPKRKRKASIATSAKKKTITDVLASSKPKAGSPADLQNLVTQYFSDKRSVIEQEDLRLSDSCFLSCNDLTHTLSSYLKQVCPKWAKIQKNHTEKSSVVLLIVCSSALRAIELIKQLTTFKGAAKTIKLFAKHIKIEEQVKLLQKGVTHIGVGTPGRVSALIENDGLNLKSLRYLVLDWNWRDQKLRRMVDIPEGPVMNPVKEGPFSRRPDNSAFKQQRLPAWTPMLTARSVLPFLYFTGLICLLLGIWLILTVQTIQEIKLDYTEAGTCDKCFAKRKNVSLAGESCSCTVTFAVEKMFKVRWRFGQRANKRLILYKTQTSLVSVAVTPGRRFVYYGLKNFHQNLRRYMDSRDDTQTAGRKRNLKNPSSYCKPFVRDQHGSPIAPCGAVANSIFNDSFSLTHYGSRGPVPVTLLRRGIAWYTDKNIKYRNPNTENMTLAQAFNGTVQPLYWQRPVYEFDTDPSNNGFINEDLIVWMREAAFPNFKKLYGVLHRSRNPFKNGLPVGNYSIHINYNFPVQPFQGRKEVVLTTLTWFGGPNYFLPIAYLITGSVVLLMAVALTAIWWKFGKNGKNMEG</sequence>
<comment type="caution">
    <text evidence="8">The sequence shown here is derived from an EMBL/GenBank/DDBJ whole genome shotgun (WGS) entry which is preliminary data.</text>
</comment>
<keyword evidence="5 7" id="KW-0472">Membrane</keyword>
<reference evidence="8 9" key="1">
    <citation type="submission" date="2019-04" db="EMBL/GenBank/DDBJ databases">
        <title>The sequence and de novo assembly of Takifugu bimaculatus genome using PacBio and Hi-C technologies.</title>
        <authorList>
            <person name="Xu P."/>
            <person name="Liu B."/>
            <person name="Zhou Z."/>
        </authorList>
    </citation>
    <scope>NUCLEOTIDE SEQUENCE [LARGE SCALE GENOMIC DNA]</scope>
    <source>
        <strain evidence="8">TB-2018</strain>
        <tissue evidence="8">Muscle</tissue>
    </source>
</reference>